<feature type="coiled-coil region" evidence="1">
    <location>
        <begin position="306"/>
        <end position="414"/>
    </location>
</feature>
<comment type="caution">
    <text evidence="3">The sequence shown here is derived from an EMBL/GenBank/DDBJ whole genome shotgun (WGS) entry which is preliminary data.</text>
</comment>
<feature type="region of interest" description="Disordered" evidence="2">
    <location>
        <begin position="79"/>
        <end position="227"/>
    </location>
</feature>
<feature type="compositionally biased region" description="Acidic residues" evidence="2">
    <location>
        <begin position="129"/>
        <end position="140"/>
    </location>
</feature>
<feature type="compositionally biased region" description="Gly residues" evidence="2">
    <location>
        <begin position="722"/>
        <end position="732"/>
    </location>
</feature>
<evidence type="ECO:0000313" key="3">
    <source>
        <dbReference type="EMBL" id="KFX43351.1"/>
    </source>
</evidence>
<feature type="region of interest" description="Disordered" evidence="2">
    <location>
        <begin position="459"/>
        <end position="502"/>
    </location>
</feature>
<feature type="compositionally biased region" description="Basic and acidic residues" evidence="2">
    <location>
        <begin position="491"/>
        <end position="502"/>
    </location>
</feature>
<evidence type="ECO:0000256" key="2">
    <source>
        <dbReference type="SAM" id="MobiDB-lite"/>
    </source>
</evidence>
<feature type="compositionally biased region" description="Basic and acidic residues" evidence="2">
    <location>
        <begin position="205"/>
        <end position="224"/>
    </location>
</feature>
<gene>
    <name evidence="3" type="ORF">GQ26_0360710</name>
</gene>
<organism evidence="3">
    <name type="scientific">Talaromyces marneffei PM1</name>
    <dbReference type="NCBI Taxonomy" id="1077442"/>
    <lineage>
        <taxon>Eukaryota</taxon>
        <taxon>Fungi</taxon>
        <taxon>Dikarya</taxon>
        <taxon>Ascomycota</taxon>
        <taxon>Pezizomycotina</taxon>
        <taxon>Eurotiomycetes</taxon>
        <taxon>Eurotiomycetidae</taxon>
        <taxon>Eurotiales</taxon>
        <taxon>Trichocomaceae</taxon>
        <taxon>Talaromyces</taxon>
        <taxon>Talaromyces sect. Talaromyces</taxon>
    </lineage>
</organism>
<evidence type="ECO:0000256" key="1">
    <source>
        <dbReference type="SAM" id="Coils"/>
    </source>
</evidence>
<feature type="compositionally biased region" description="Basic residues" evidence="2">
    <location>
        <begin position="740"/>
        <end position="751"/>
    </location>
</feature>
<feature type="region of interest" description="Disordered" evidence="2">
    <location>
        <begin position="705"/>
        <end position="751"/>
    </location>
</feature>
<dbReference type="AlphaFoldDB" id="A0A093V9G8"/>
<feature type="compositionally biased region" description="Basic and acidic residues" evidence="2">
    <location>
        <begin position="705"/>
        <end position="721"/>
    </location>
</feature>
<feature type="compositionally biased region" description="Polar residues" evidence="2">
    <location>
        <begin position="7"/>
        <end position="20"/>
    </location>
</feature>
<keyword evidence="1" id="KW-0175">Coiled coil</keyword>
<dbReference type="HOGENOM" id="CLU_340960_0_0_1"/>
<feature type="compositionally biased region" description="Polar residues" evidence="2">
    <location>
        <begin position="45"/>
        <end position="57"/>
    </location>
</feature>
<protein>
    <submittedName>
        <fullName evidence="3">Sarcolemmal membrane-associated protein</fullName>
    </submittedName>
</protein>
<proteinExistence type="predicted"/>
<feature type="coiled-coil region" evidence="1">
    <location>
        <begin position="233"/>
        <end position="281"/>
    </location>
</feature>
<reference evidence="3" key="1">
    <citation type="journal article" date="2014" name="PLoS Genet.">
        <title>Signature Gene Expression Reveals Novel Clues to the Molecular Mechanisms of Dimorphic Transition in Penicillium marneffei.</title>
        <authorList>
            <person name="Yang E."/>
            <person name="Wang G."/>
            <person name="Cai J."/>
            <person name="Woo P.C."/>
            <person name="Lau S.K."/>
            <person name="Yuen K.-Y."/>
            <person name="Chow W.-N."/>
            <person name="Lin X."/>
        </authorList>
    </citation>
    <scope>NUCLEOTIDE SEQUENCE [LARGE SCALE GENOMIC DNA]</scope>
    <source>
        <strain evidence="3">PM1</strain>
    </source>
</reference>
<feature type="compositionally biased region" description="Polar residues" evidence="2">
    <location>
        <begin position="479"/>
        <end position="490"/>
    </location>
</feature>
<feature type="region of interest" description="Disordered" evidence="2">
    <location>
        <begin position="1"/>
        <end position="57"/>
    </location>
</feature>
<name>A0A093V9G8_TALMA</name>
<dbReference type="EMBL" id="JPOX01000036">
    <property type="protein sequence ID" value="KFX43351.1"/>
    <property type="molecule type" value="Genomic_DNA"/>
</dbReference>
<feature type="coiled-coil region" evidence="1">
    <location>
        <begin position="635"/>
        <end position="662"/>
    </location>
</feature>
<dbReference type="PANTHER" id="PTHR23159:SF31">
    <property type="entry name" value="CENTROSOME-ASSOCIATED PROTEIN CEP250 ISOFORM X1"/>
    <property type="match status" value="1"/>
</dbReference>
<dbReference type="PANTHER" id="PTHR23159">
    <property type="entry name" value="CENTROSOMAL PROTEIN 2"/>
    <property type="match status" value="1"/>
</dbReference>
<sequence>MPIHTSPFPTTHDTIGASTLSSPARVPSSPPSPSPQSRRNIDNGHGSSNGANNQLTSASNGVAAIDLDKRLSQYTVDWTKFPGGSKEKVEDVFEDEDQGPEFGGPEDFTLNLEKYLKGTASPEDRKQPDEDDTDPEEDALPDYSPSPSPRVRHHHSQNQEEVEESEFGPPVDMSTPSHLMWRKNYSSGKEETRLEDIEESLPSSPEKDNSPSKNGDENDMEESRTYTTIFREIEDLQKQRRDWDEKIKENESQLASARDEIEHLRAELRRKDTLLSEASDRLGEEGMLREQLKALKLKADEKATSSGDDSENIAKLQEELRDAREQLEKRDEALEDGGTKLRELTASSELQLRQKNTEIDDLKAHIDEKELQIAETDEELTEVQRQYEALKGRIESLEMRNSPLEEKNILLEKELSSVRAELASQRNAVLTMAVDLSVEIDGKDYHDVIRSLQLQLKEMKESSHNHGKSTQVEEELQSKLDQAQSALQRTVSEKEAAETEWQRSKDLLVETRSLITTIEGENTRLAARIQELNSNFAKVREEVDRLKEQHRQELASINVQPTPVQPAINNPDRMNELREAHRLEIQNLREINTNTINDLRTSYNDTIQHLRAVLSTSEKRATSLHNQLLSTQATITTQSNEINVLKSEIEQLQSTLALKEETSAEMDKMIAKSIEKREREWERKTELLLKERDKMGKALMWAWGEKEVGKPSSAERTKSRENGGGGVSGDGSGPEEKKARQGYRYKYVVRS</sequence>
<dbReference type="eggNOG" id="ENOG502SWW9">
    <property type="taxonomic scope" value="Eukaryota"/>
</dbReference>
<dbReference type="Gene3D" id="1.10.287.1490">
    <property type="match status" value="1"/>
</dbReference>
<accession>A0A093V9G8</accession>